<feature type="transmembrane region" description="Helical" evidence="1">
    <location>
        <begin position="33"/>
        <end position="54"/>
    </location>
</feature>
<feature type="transmembrane region" description="Helical" evidence="1">
    <location>
        <begin position="249"/>
        <end position="269"/>
    </location>
</feature>
<keyword evidence="1" id="KW-0472">Membrane</keyword>
<accession>A0ABW1JUC0</accession>
<keyword evidence="1" id="KW-0812">Transmembrane</keyword>
<protein>
    <submittedName>
        <fullName evidence="3">DUF1206 domain-containing protein</fullName>
    </submittedName>
</protein>
<comment type="caution">
    <text evidence="3">The sequence shown here is derived from an EMBL/GenBank/DDBJ whole genome shotgun (WGS) entry which is preliminary data.</text>
</comment>
<feature type="domain" description="DUF1206" evidence="2">
    <location>
        <begin position="120"/>
        <end position="187"/>
    </location>
</feature>
<dbReference type="RefSeq" id="WP_378607762.1">
    <property type="nucleotide sequence ID" value="NZ_JBHSQN010000013.1"/>
</dbReference>
<proteinExistence type="predicted"/>
<reference evidence="4" key="1">
    <citation type="journal article" date="2019" name="Int. J. Syst. Evol. Microbiol.">
        <title>The Global Catalogue of Microorganisms (GCM) 10K type strain sequencing project: providing services to taxonomists for standard genome sequencing and annotation.</title>
        <authorList>
            <consortium name="The Broad Institute Genomics Platform"/>
            <consortium name="The Broad Institute Genome Sequencing Center for Infectious Disease"/>
            <person name="Wu L."/>
            <person name="Ma J."/>
        </authorList>
    </citation>
    <scope>NUCLEOTIDE SEQUENCE [LARGE SCALE GENOMIC DNA]</scope>
    <source>
        <strain evidence="4">CCUG 36956</strain>
    </source>
</reference>
<dbReference type="InterPro" id="IPR009597">
    <property type="entry name" value="DUF1206"/>
</dbReference>
<evidence type="ECO:0000313" key="4">
    <source>
        <dbReference type="Proteomes" id="UP001596223"/>
    </source>
</evidence>
<feature type="transmembrane region" description="Helical" evidence="1">
    <location>
        <begin position="74"/>
        <end position="93"/>
    </location>
</feature>
<feature type="domain" description="DUF1206" evidence="2">
    <location>
        <begin position="208"/>
        <end position="276"/>
    </location>
</feature>
<organism evidence="3 4">
    <name type="scientific">Nocardia lasii</name>
    <dbReference type="NCBI Taxonomy" id="1616107"/>
    <lineage>
        <taxon>Bacteria</taxon>
        <taxon>Bacillati</taxon>
        <taxon>Actinomycetota</taxon>
        <taxon>Actinomycetes</taxon>
        <taxon>Mycobacteriales</taxon>
        <taxon>Nocardiaceae</taxon>
        <taxon>Nocardia</taxon>
    </lineage>
</organism>
<dbReference type="Pfam" id="PF06724">
    <property type="entry name" value="DUF1206"/>
    <property type="match status" value="3"/>
</dbReference>
<name>A0ABW1JUC0_9NOCA</name>
<evidence type="ECO:0000313" key="3">
    <source>
        <dbReference type="EMBL" id="MFC6013079.1"/>
    </source>
</evidence>
<sequence length="279" mass="28286">MPHNTVSAPSSGNATSSVARVAQNSIFERFARAGLVMSGIVHLLIGYIAIRLALGGGAGSADQSGAMAELAAKPGGVIVLWIGTAAFALMALWRLAEAALGSSSEPDADSKKSEAVNRAKAFALALVYLGFAVSAFGFARGAGTSSSEQSTGITATMMRSTLGTITLVAAGLIIITIGGYHVYKGATQHFLADLQGTTSALVRRLGTIGYIAKGLAIAAIGLLVLLAVLRSEPGEATGLDGAFKTLGAQPFGAALLIAAGLGIITYGLYSFAMARYAKM</sequence>
<keyword evidence="1" id="KW-1133">Transmembrane helix</keyword>
<evidence type="ECO:0000259" key="2">
    <source>
        <dbReference type="Pfam" id="PF06724"/>
    </source>
</evidence>
<gene>
    <name evidence="3" type="ORF">ACFP3H_18630</name>
</gene>
<feature type="transmembrane region" description="Helical" evidence="1">
    <location>
        <begin position="210"/>
        <end position="229"/>
    </location>
</feature>
<keyword evidence="4" id="KW-1185">Reference proteome</keyword>
<dbReference type="EMBL" id="JBHSQN010000013">
    <property type="protein sequence ID" value="MFC6013079.1"/>
    <property type="molecule type" value="Genomic_DNA"/>
</dbReference>
<feature type="transmembrane region" description="Helical" evidence="1">
    <location>
        <begin position="162"/>
        <end position="183"/>
    </location>
</feature>
<feature type="transmembrane region" description="Helical" evidence="1">
    <location>
        <begin position="121"/>
        <end position="142"/>
    </location>
</feature>
<dbReference type="Proteomes" id="UP001596223">
    <property type="component" value="Unassembled WGS sequence"/>
</dbReference>
<feature type="domain" description="DUF1206" evidence="2">
    <location>
        <begin position="33"/>
        <end position="100"/>
    </location>
</feature>
<evidence type="ECO:0000256" key="1">
    <source>
        <dbReference type="SAM" id="Phobius"/>
    </source>
</evidence>